<evidence type="ECO:0000313" key="2">
    <source>
        <dbReference type="EMBL" id="TNN74591.1"/>
    </source>
</evidence>
<evidence type="ECO:0000313" key="3">
    <source>
        <dbReference type="Proteomes" id="UP000314294"/>
    </source>
</evidence>
<keyword evidence="3" id="KW-1185">Reference proteome</keyword>
<sequence>MTNGAIVSAGSKINSNSAAGDKEAPCRAREHEAAPLNTEHVARTFIMAAFSRQRVVPSKTCQQSLKCESGEVPR</sequence>
<dbReference type="EMBL" id="SRLO01000112">
    <property type="protein sequence ID" value="TNN74591.1"/>
    <property type="molecule type" value="Genomic_DNA"/>
</dbReference>
<feature type="region of interest" description="Disordered" evidence="1">
    <location>
        <begin position="1"/>
        <end position="27"/>
    </location>
</feature>
<protein>
    <submittedName>
        <fullName evidence="2">Uncharacterized protein</fullName>
    </submittedName>
</protein>
<dbReference type="AlphaFoldDB" id="A0A4Z2IA03"/>
<reference evidence="2 3" key="1">
    <citation type="submission" date="2019-03" db="EMBL/GenBank/DDBJ databases">
        <title>First draft genome of Liparis tanakae, snailfish: a comprehensive survey of snailfish specific genes.</title>
        <authorList>
            <person name="Kim W."/>
            <person name="Song I."/>
            <person name="Jeong J.-H."/>
            <person name="Kim D."/>
            <person name="Kim S."/>
            <person name="Ryu S."/>
            <person name="Song J.Y."/>
            <person name="Lee S.K."/>
        </authorList>
    </citation>
    <scope>NUCLEOTIDE SEQUENCE [LARGE SCALE GENOMIC DNA]</scope>
    <source>
        <tissue evidence="2">Muscle</tissue>
    </source>
</reference>
<feature type="compositionally biased region" description="Polar residues" evidence="1">
    <location>
        <begin position="1"/>
        <end position="18"/>
    </location>
</feature>
<gene>
    <name evidence="2" type="ORF">EYF80_015138</name>
</gene>
<name>A0A4Z2IA03_9TELE</name>
<organism evidence="2 3">
    <name type="scientific">Liparis tanakae</name>
    <name type="common">Tanaka's snailfish</name>
    <dbReference type="NCBI Taxonomy" id="230148"/>
    <lineage>
        <taxon>Eukaryota</taxon>
        <taxon>Metazoa</taxon>
        <taxon>Chordata</taxon>
        <taxon>Craniata</taxon>
        <taxon>Vertebrata</taxon>
        <taxon>Euteleostomi</taxon>
        <taxon>Actinopterygii</taxon>
        <taxon>Neopterygii</taxon>
        <taxon>Teleostei</taxon>
        <taxon>Neoteleostei</taxon>
        <taxon>Acanthomorphata</taxon>
        <taxon>Eupercaria</taxon>
        <taxon>Perciformes</taxon>
        <taxon>Cottioidei</taxon>
        <taxon>Cottales</taxon>
        <taxon>Liparidae</taxon>
        <taxon>Liparis</taxon>
    </lineage>
</organism>
<comment type="caution">
    <text evidence="2">The sequence shown here is derived from an EMBL/GenBank/DDBJ whole genome shotgun (WGS) entry which is preliminary data.</text>
</comment>
<proteinExistence type="predicted"/>
<accession>A0A4Z2IA03</accession>
<evidence type="ECO:0000256" key="1">
    <source>
        <dbReference type="SAM" id="MobiDB-lite"/>
    </source>
</evidence>
<dbReference type="Proteomes" id="UP000314294">
    <property type="component" value="Unassembled WGS sequence"/>
</dbReference>